<comment type="subcellular location">
    <subcellularLocation>
        <location evidence="1">Cell envelope</location>
    </subcellularLocation>
</comment>
<keyword evidence="3" id="KW-0472">Membrane</keyword>
<feature type="transmembrane region" description="Helical" evidence="3">
    <location>
        <begin position="28"/>
        <end position="45"/>
    </location>
</feature>
<dbReference type="PANTHER" id="PTHR32347">
    <property type="entry name" value="EFFLUX SYSTEM COMPONENT YKNX-RELATED"/>
    <property type="match status" value="1"/>
</dbReference>
<keyword evidence="3" id="KW-0812">Transmembrane</keyword>
<dbReference type="Proteomes" id="UP000233467">
    <property type="component" value="Unassembled WGS sequence"/>
</dbReference>
<name>A0A2N3J3Z1_AERSO</name>
<keyword evidence="2" id="KW-0175">Coiled coil</keyword>
<dbReference type="AlphaFoldDB" id="A0A2N3J3Z1"/>
<keyword evidence="3" id="KW-1133">Transmembrane helix</keyword>
<dbReference type="EMBL" id="NQMM01000020">
    <property type="protein sequence ID" value="PKQ80569.1"/>
    <property type="molecule type" value="Genomic_DNA"/>
</dbReference>
<dbReference type="Gene3D" id="2.40.50.100">
    <property type="match status" value="1"/>
</dbReference>
<protein>
    <submittedName>
        <fullName evidence="4">Hemolysin D</fullName>
    </submittedName>
</protein>
<gene>
    <name evidence="4" type="ORF">CJP16_07220</name>
</gene>
<evidence type="ECO:0000313" key="4">
    <source>
        <dbReference type="EMBL" id="PKQ80569.1"/>
    </source>
</evidence>
<comment type="caution">
    <text evidence="4">The sequence shown here is derived from an EMBL/GenBank/DDBJ whole genome shotgun (WGS) entry which is preliminary data.</text>
</comment>
<dbReference type="RefSeq" id="WP_101324156.1">
    <property type="nucleotide sequence ID" value="NZ_NQMM01000020.1"/>
</dbReference>
<keyword evidence="5" id="KW-1185">Reference proteome</keyword>
<reference evidence="4 5" key="1">
    <citation type="journal article" date="2017" name="Front. Microbiol.">
        <title>Strong Genomic and Phenotypic Heterogeneity in the Aeromonas sobria Species Complex.</title>
        <authorList>
            <person name="Gauthier J."/>
            <person name="Vincent A.T."/>
            <person name="Charette S.J."/>
            <person name="Derome N."/>
        </authorList>
    </citation>
    <scope>NUCLEOTIDE SEQUENCE [LARGE SCALE GENOMIC DNA]</scope>
    <source>
        <strain evidence="4 5">TM18</strain>
    </source>
</reference>
<dbReference type="Gene3D" id="2.40.30.170">
    <property type="match status" value="1"/>
</dbReference>
<evidence type="ECO:0000256" key="2">
    <source>
        <dbReference type="ARBA" id="ARBA00023054"/>
    </source>
</evidence>
<dbReference type="InterPro" id="IPR050465">
    <property type="entry name" value="UPF0194_transport"/>
</dbReference>
<evidence type="ECO:0000313" key="5">
    <source>
        <dbReference type="Proteomes" id="UP000233467"/>
    </source>
</evidence>
<accession>A0A2N3J3Z1</accession>
<sequence>MKEILLPYILIVWLLVKLNVLPWNLKTGFWSTAIGALLALGLLTTSRHLAPVDFTDSATVKAPHAVLGPLLGTNQFHQIDQIHVVHNQQVKRGQPIYTLANWESDGKAQALSHQITAQQAQSVAELSQQQAIQSRLTLNRKELARLTQLGNYSSIQSRDQLQAQIDGDVAQLSASEAKLKIIGSQVLNLETELALQERRNEEKVIRAPFDGQVSVVNLANGSRTGNMHLYDTSRKFLEFRIPDQSYRAIELGQFAEFYVDAYPGRIFRARVHSVRTGTGEAQLTAMQGDQHVRQHVGNNMSSHGRTVILDMLEPDGVVLPIGATGSAWISAHKPHPLLGFIDIIGGATVRLKAMKAYLFAM</sequence>
<organism evidence="4 5">
    <name type="scientific">Aeromonas sobria</name>
    <dbReference type="NCBI Taxonomy" id="646"/>
    <lineage>
        <taxon>Bacteria</taxon>
        <taxon>Pseudomonadati</taxon>
        <taxon>Pseudomonadota</taxon>
        <taxon>Gammaproteobacteria</taxon>
        <taxon>Aeromonadales</taxon>
        <taxon>Aeromonadaceae</taxon>
        <taxon>Aeromonas</taxon>
    </lineage>
</organism>
<dbReference type="GO" id="GO:0030313">
    <property type="term" value="C:cell envelope"/>
    <property type="evidence" value="ECO:0007669"/>
    <property type="project" value="UniProtKB-SubCell"/>
</dbReference>
<evidence type="ECO:0000256" key="3">
    <source>
        <dbReference type="SAM" id="Phobius"/>
    </source>
</evidence>
<evidence type="ECO:0000256" key="1">
    <source>
        <dbReference type="ARBA" id="ARBA00004196"/>
    </source>
</evidence>
<proteinExistence type="predicted"/>
<dbReference type="PANTHER" id="PTHR32347:SF23">
    <property type="entry name" value="BLL5650 PROTEIN"/>
    <property type="match status" value="1"/>
</dbReference>